<proteinExistence type="inferred from homology"/>
<dbReference type="PANTHER" id="PTHR31598:SF1">
    <property type="entry name" value="DYNEIN REGULATORY COMPLEX PROTEIN 10"/>
    <property type="match status" value="1"/>
</dbReference>
<evidence type="ECO:0000256" key="9">
    <source>
        <dbReference type="ARBA" id="ARBA00023273"/>
    </source>
</evidence>
<feature type="compositionally biased region" description="Polar residues" evidence="11">
    <location>
        <begin position="12"/>
        <end position="21"/>
    </location>
</feature>
<dbReference type="EMBL" id="CAJJDM010000007">
    <property type="protein sequence ID" value="CAD8046568.1"/>
    <property type="molecule type" value="Genomic_DNA"/>
</dbReference>
<keyword evidence="10" id="KW-0175">Coiled coil</keyword>
<evidence type="ECO:0000256" key="4">
    <source>
        <dbReference type="ARBA" id="ARBA00021752"/>
    </source>
</evidence>
<keyword evidence="5" id="KW-0963">Cytoplasm</keyword>
<protein>
    <recommendedName>
        <fullName evidence="4">Dynein regulatory complex protein 10</fullName>
    </recommendedName>
</protein>
<evidence type="ECO:0000256" key="11">
    <source>
        <dbReference type="SAM" id="MobiDB-lite"/>
    </source>
</evidence>
<dbReference type="Proteomes" id="UP000688137">
    <property type="component" value="Unassembled WGS sequence"/>
</dbReference>
<feature type="coiled-coil region" evidence="10">
    <location>
        <begin position="189"/>
        <end position="393"/>
    </location>
</feature>
<comment type="subcellular location">
    <subcellularLocation>
        <location evidence="2">Cytoplasm</location>
        <location evidence="2">Cytoskeleton</location>
        <location evidence="2">Flagellum axoneme</location>
    </subcellularLocation>
</comment>
<dbReference type="PANTHER" id="PTHR31598">
    <property type="entry name" value="IQ DOMAIN-CONTAINING PROTEIN D"/>
    <property type="match status" value="1"/>
</dbReference>
<evidence type="ECO:0000256" key="3">
    <source>
        <dbReference type="ARBA" id="ARBA00009071"/>
    </source>
</evidence>
<evidence type="ECO:0000256" key="7">
    <source>
        <dbReference type="ARBA" id="ARBA00023069"/>
    </source>
</evidence>
<keyword evidence="7" id="KW-0969">Cilium</keyword>
<evidence type="ECO:0000256" key="8">
    <source>
        <dbReference type="ARBA" id="ARBA00023212"/>
    </source>
</evidence>
<evidence type="ECO:0000256" key="2">
    <source>
        <dbReference type="ARBA" id="ARBA00004611"/>
    </source>
</evidence>
<feature type="region of interest" description="Disordered" evidence="11">
    <location>
        <begin position="1"/>
        <end position="21"/>
    </location>
</feature>
<keyword evidence="6" id="KW-0282">Flagellum</keyword>
<keyword evidence="9" id="KW-0966">Cell projection</keyword>
<comment type="similarity">
    <text evidence="3">Belongs to the DRC10 family.</text>
</comment>
<comment type="function">
    <text evidence="1">Component of the nexin-dynein regulatory complex (N-DRC), a key regulator of ciliary/flagellar motility which maintains the alignment and integrity of the distal axoneme and regulates microtubule sliding in motile axonemes.</text>
</comment>
<accession>A0A8S1K7T6</accession>
<dbReference type="InterPro" id="IPR042815">
    <property type="entry name" value="DRC10"/>
</dbReference>
<name>A0A8S1K7T6_PARPR</name>
<keyword evidence="13" id="KW-1185">Reference proteome</keyword>
<evidence type="ECO:0000313" key="12">
    <source>
        <dbReference type="EMBL" id="CAD8046568.1"/>
    </source>
</evidence>
<comment type="caution">
    <text evidence="12">The sequence shown here is derived from an EMBL/GenBank/DDBJ whole genome shotgun (WGS) entry which is preliminary data.</text>
</comment>
<sequence>MKGAHKQFAKTMETSLGENRVKQQQRSLQEGHQEIIKNLMSTIIGKPTIVEAQRVLRVLDQLIQNLEYCLYLDTEFIGRFQTGKFLKDAKQPLTEETMKLLQSQAEIEQKYRPYANLDTALNQGEEIDETKKMESERLENLLQENFKNLLRRLQHCPKDYDIIKGMKTNINTEMSDLLHCVKCIKIVMLKKLSTAQEEQNSHVKQLEDLKSKIAGQEKTKSQLEQELQKIRQERTANMNKMKEEIEKLKQSIAEVKANKQKRQDQLAKEIQNKYEGLEKDHKTKEDKLQAELQAQRARFIKMKDENTQEEATLKRRKQVQDQSLSEAIQIYDQMMEEYMKNLTDLQSECASIEKQLKDRQEYFKAVDSEKGRERQLEEEFRRLKELHQIELEKKSEAAKHIQAFLQQVKKPSKKPKKAPKK</sequence>
<organism evidence="12 13">
    <name type="scientific">Paramecium primaurelia</name>
    <dbReference type="NCBI Taxonomy" id="5886"/>
    <lineage>
        <taxon>Eukaryota</taxon>
        <taxon>Sar</taxon>
        <taxon>Alveolata</taxon>
        <taxon>Ciliophora</taxon>
        <taxon>Intramacronucleata</taxon>
        <taxon>Oligohymenophorea</taxon>
        <taxon>Peniculida</taxon>
        <taxon>Parameciidae</taxon>
        <taxon>Paramecium</taxon>
    </lineage>
</organism>
<evidence type="ECO:0000313" key="13">
    <source>
        <dbReference type="Proteomes" id="UP000688137"/>
    </source>
</evidence>
<reference evidence="12" key="1">
    <citation type="submission" date="2021-01" db="EMBL/GenBank/DDBJ databases">
        <authorList>
            <consortium name="Genoscope - CEA"/>
            <person name="William W."/>
        </authorList>
    </citation>
    <scope>NUCLEOTIDE SEQUENCE</scope>
</reference>
<dbReference type="OMA" id="LMLECQK"/>
<evidence type="ECO:0000256" key="6">
    <source>
        <dbReference type="ARBA" id="ARBA00022846"/>
    </source>
</evidence>
<gene>
    <name evidence="12" type="ORF">PPRIM_AZ9-3.1.T0100463</name>
</gene>
<evidence type="ECO:0000256" key="5">
    <source>
        <dbReference type="ARBA" id="ARBA00022490"/>
    </source>
</evidence>
<keyword evidence="8" id="KW-0206">Cytoskeleton</keyword>
<evidence type="ECO:0000256" key="10">
    <source>
        <dbReference type="SAM" id="Coils"/>
    </source>
</evidence>
<dbReference type="AlphaFoldDB" id="A0A8S1K7T6"/>
<evidence type="ECO:0000256" key="1">
    <source>
        <dbReference type="ARBA" id="ARBA00003029"/>
    </source>
</evidence>